<comment type="caution">
    <text evidence="1">The sequence shown here is derived from an EMBL/GenBank/DDBJ whole genome shotgun (WGS) entry which is preliminary data.</text>
</comment>
<dbReference type="EMBL" id="CABDUW010000095">
    <property type="protein sequence ID" value="VTJ58145.1"/>
    <property type="molecule type" value="Genomic_DNA"/>
</dbReference>
<proteinExistence type="predicted"/>
<evidence type="ECO:0000313" key="1">
    <source>
        <dbReference type="EMBL" id="VTJ58145.1"/>
    </source>
</evidence>
<evidence type="ECO:0000313" key="2">
    <source>
        <dbReference type="Proteomes" id="UP000335636"/>
    </source>
</evidence>
<organism evidence="1 2">
    <name type="scientific">Marmota monax</name>
    <name type="common">Woodchuck</name>
    <dbReference type="NCBI Taxonomy" id="9995"/>
    <lineage>
        <taxon>Eukaryota</taxon>
        <taxon>Metazoa</taxon>
        <taxon>Chordata</taxon>
        <taxon>Craniata</taxon>
        <taxon>Vertebrata</taxon>
        <taxon>Euteleostomi</taxon>
        <taxon>Mammalia</taxon>
        <taxon>Eutheria</taxon>
        <taxon>Euarchontoglires</taxon>
        <taxon>Glires</taxon>
        <taxon>Rodentia</taxon>
        <taxon>Sciuromorpha</taxon>
        <taxon>Sciuridae</taxon>
        <taxon>Xerinae</taxon>
        <taxon>Marmotini</taxon>
        <taxon>Marmota</taxon>
    </lineage>
</organism>
<reference evidence="1" key="1">
    <citation type="submission" date="2019-04" db="EMBL/GenBank/DDBJ databases">
        <authorList>
            <person name="Alioto T."/>
            <person name="Alioto T."/>
        </authorList>
    </citation>
    <scope>NUCLEOTIDE SEQUENCE [LARGE SCALE GENOMIC DNA]</scope>
</reference>
<dbReference type="Proteomes" id="UP000335636">
    <property type="component" value="Unassembled WGS sequence"/>
</dbReference>
<accession>A0A5E4ALQ0</accession>
<sequence length="57" mass="6640">MLVPWRTGSKHFISYQRGLLSWDLTSSHLENYQKEKKKRRVKVSNTLQGLRLRPGGG</sequence>
<gene>
    <name evidence="1" type="ORF">MONAX_5E042141</name>
</gene>
<dbReference type="AlphaFoldDB" id="A0A5E4ALQ0"/>
<name>A0A5E4ALQ0_MARMO</name>
<keyword evidence="2" id="KW-1185">Reference proteome</keyword>
<protein>
    <submittedName>
        <fullName evidence="1">Uncharacterized protein</fullName>
    </submittedName>
</protein>